<sequence length="166" mass="19588">MERIMIIGCPGSGKSTLAVKLAEKLKLPLIHLDKLYWKEGWVESSAQEFSEKLEKALEQTRWIIDGNYGATIRQRLEKADTVIFLDYSRYLCMERAIKRIIFGYGKTRSDMGDGCPERMDLDFLKYIWFFRKNNRPGLAEMIAKTPEKVIIIRNRKEYQCFFKKIF</sequence>
<reference evidence="1" key="1">
    <citation type="submission" date="2020-10" db="EMBL/GenBank/DDBJ databases">
        <title>ChiBAC.</title>
        <authorList>
            <person name="Zenner C."/>
            <person name="Hitch T.C.A."/>
            <person name="Clavel T."/>
        </authorList>
    </citation>
    <scope>NUCLEOTIDE SEQUENCE</scope>
    <source>
        <strain evidence="1">DSM 107454</strain>
    </source>
</reference>
<comment type="caution">
    <text evidence="1">The sequence shown here is derived from an EMBL/GenBank/DDBJ whole genome shotgun (WGS) entry which is preliminary data.</text>
</comment>
<dbReference type="Gene3D" id="3.40.50.300">
    <property type="entry name" value="P-loop containing nucleotide triphosphate hydrolases"/>
    <property type="match status" value="1"/>
</dbReference>
<gene>
    <name evidence="1" type="ORF">INF28_03245</name>
</gene>
<keyword evidence="2" id="KW-1185">Reference proteome</keyword>
<dbReference type="RefSeq" id="WP_226392034.1">
    <property type="nucleotide sequence ID" value="NZ_JADCKB010000004.1"/>
</dbReference>
<evidence type="ECO:0000313" key="1">
    <source>
        <dbReference type="EMBL" id="MBE5039478.1"/>
    </source>
</evidence>
<protein>
    <submittedName>
        <fullName evidence="1">AAA family ATPase</fullName>
    </submittedName>
</protein>
<dbReference type="InterPro" id="IPR052922">
    <property type="entry name" value="Cytidylate_Kinase-2"/>
</dbReference>
<dbReference type="AlphaFoldDB" id="A0A9D5RAW7"/>
<dbReference type="SUPFAM" id="SSF52540">
    <property type="entry name" value="P-loop containing nucleoside triphosphate hydrolases"/>
    <property type="match status" value="1"/>
</dbReference>
<organism evidence="1 2">
    <name type="scientific">Ructibacterium gallinarum</name>
    <dbReference type="NCBI Taxonomy" id="2779355"/>
    <lineage>
        <taxon>Bacteria</taxon>
        <taxon>Bacillati</taxon>
        <taxon>Bacillota</taxon>
        <taxon>Clostridia</taxon>
        <taxon>Eubacteriales</taxon>
        <taxon>Oscillospiraceae</taxon>
        <taxon>Ructibacterium</taxon>
    </lineage>
</organism>
<dbReference type="InterPro" id="IPR027417">
    <property type="entry name" value="P-loop_NTPase"/>
</dbReference>
<dbReference type="PANTHER" id="PTHR37816:SF3">
    <property type="entry name" value="MODULATES DNA TOPOLOGY"/>
    <property type="match status" value="1"/>
</dbReference>
<dbReference type="Proteomes" id="UP000806542">
    <property type="component" value="Unassembled WGS sequence"/>
</dbReference>
<evidence type="ECO:0000313" key="2">
    <source>
        <dbReference type="Proteomes" id="UP000806542"/>
    </source>
</evidence>
<proteinExistence type="predicted"/>
<dbReference type="Pfam" id="PF13238">
    <property type="entry name" value="AAA_18"/>
    <property type="match status" value="1"/>
</dbReference>
<dbReference type="EMBL" id="JADCKB010000004">
    <property type="protein sequence ID" value="MBE5039478.1"/>
    <property type="molecule type" value="Genomic_DNA"/>
</dbReference>
<dbReference type="PANTHER" id="PTHR37816">
    <property type="entry name" value="YALI0E33011P"/>
    <property type="match status" value="1"/>
</dbReference>
<name>A0A9D5RAW7_9FIRM</name>
<accession>A0A9D5RAW7</accession>